<evidence type="ECO:0000313" key="2">
    <source>
        <dbReference type="EMBL" id="JAP80771.1"/>
    </source>
</evidence>
<keyword evidence="2" id="KW-0675">Receptor</keyword>
<reference evidence="2" key="1">
    <citation type="journal article" date="2016" name="Ticks Tick Borne Dis.">
        <title>De novo assembly and annotation of the salivary gland transcriptome of Rhipicephalus appendiculatus male and female ticks during blood feeding.</title>
        <authorList>
            <person name="de Castro M.H."/>
            <person name="de Klerk D."/>
            <person name="Pienaar R."/>
            <person name="Latif A.A."/>
            <person name="Rees D.J."/>
            <person name="Mans B.J."/>
        </authorList>
    </citation>
    <scope>NUCLEOTIDE SEQUENCE</scope>
    <source>
        <tissue evidence="2">Salivary glands</tissue>
    </source>
</reference>
<proteinExistence type="predicted"/>
<feature type="region of interest" description="Disordered" evidence="1">
    <location>
        <begin position="1"/>
        <end position="55"/>
    </location>
</feature>
<evidence type="ECO:0000256" key="1">
    <source>
        <dbReference type="SAM" id="MobiDB-lite"/>
    </source>
</evidence>
<feature type="compositionally biased region" description="Polar residues" evidence="1">
    <location>
        <begin position="29"/>
        <end position="42"/>
    </location>
</feature>
<sequence>MQPVQASDLFRNHDKESSYRDSIVGQHAPSAQGTRSLKTKVSSRGIRKHRMAGAPLAEKSIEQQAEVLPDDLLEQVAEIEADCASKAVKTVAPKKRRKRTEAAVWTNGALCLQAVELSRPAPISEKAKQFRQENLYGGRIRRMSVGAFLGLQKKKAVRRNMKAIVKHN</sequence>
<accession>A0A131YS94</accession>
<feature type="compositionally biased region" description="Basic and acidic residues" evidence="1">
    <location>
        <begin position="10"/>
        <end position="19"/>
    </location>
</feature>
<dbReference type="AlphaFoldDB" id="A0A131YS94"/>
<protein>
    <submittedName>
        <fullName evidence="2">Iga fc receptor</fullName>
    </submittedName>
</protein>
<name>A0A131YS94_RHIAP</name>
<organism evidence="2">
    <name type="scientific">Rhipicephalus appendiculatus</name>
    <name type="common">Brown ear tick</name>
    <dbReference type="NCBI Taxonomy" id="34631"/>
    <lineage>
        <taxon>Eukaryota</taxon>
        <taxon>Metazoa</taxon>
        <taxon>Ecdysozoa</taxon>
        <taxon>Arthropoda</taxon>
        <taxon>Chelicerata</taxon>
        <taxon>Arachnida</taxon>
        <taxon>Acari</taxon>
        <taxon>Parasitiformes</taxon>
        <taxon>Ixodida</taxon>
        <taxon>Ixodoidea</taxon>
        <taxon>Ixodidae</taxon>
        <taxon>Rhipicephalinae</taxon>
        <taxon>Rhipicephalus</taxon>
        <taxon>Rhipicephalus</taxon>
    </lineage>
</organism>
<dbReference type="EMBL" id="GEDV01007786">
    <property type="protein sequence ID" value="JAP80771.1"/>
    <property type="molecule type" value="Transcribed_RNA"/>
</dbReference>